<protein>
    <recommendedName>
        <fullName evidence="2">DNA-directed RNA polymerase M/15kDa subunit domain-containing protein</fullName>
    </recommendedName>
</protein>
<organism evidence="1">
    <name type="scientific">viral metagenome</name>
    <dbReference type="NCBI Taxonomy" id="1070528"/>
    <lineage>
        <taxon>unclassified sequences</taxon>
        <taxon>metagenomes</taxon>
        <taxon>organismal metagenomes</taxon>
    </lineage>
</organism>
<name>A0A6C0JB15_9ZZZZ</name>
<reference evidence="1" key="1">
    <citation type="journal article" date="2020" name="Nature">
        <title>Giant virus diversity and host interactions through global metagenomics.</title>
        <authorList>
            <person name="Schulz F."/>
            <person name="Roux S."/>
            <person name="Paez-Espino D."/>
            <person name="Jungbluth S."/>
            <person name="Walsh D.A."/>
            <person name="Denef V.J."/>
            <person name="McMahon K.D."/>
            <person name="Konstantinidis K.T."/>
            <person name="Eloe-Fadrosh E.A."/>
            <person name="Kyrpides N.C."/>
            <person name="Woyke T."/>
        </authorList>
    </citation>
    <scope>NUCLEOTIDE SEQUENCE</scope>
    <source>
        <strain evidence="1">GVMAG-M-3300025880-76</strain>
    </source>
</reference>
<dbReference type="AlphaFoldDB" id="A0A6C0JB15"/>
<evidence type="ECO:0000313" key="1">
    <source>
        <dbReference type="EMBL" id="QHU02849.1"/>
    </source>
</evidence>
<dbReference type="Gene3D" id="2.20.25.10">
    <property type="match status" value="1"/>
</dbReference>
<dbReference type="EMBL" id="MN740365">
    <property type="protein sequence ID" value="QHU02849.1"/>
    <property type="molecule type" value="Genomic_DNA"/>
</dbReference>
<sequence>MYYIQISDDDQADTLSYYCRKCGNKDNVDENESICISSYDNNTNVGISNSINRFTKYDPTLPRHYNIKCPNDNCLTNEAKDGDEHIKSAEVLYVRYNETDMKYIYMCTTCDTSWRSDIDKH</sequence>
<proteinExistence type="predicted"/>
<evidence type="ECO:0008006" key="2">
    <source>
        <dbReference type="Google" id="ProtNLM"/>
    </source>
</evidence>
<accession>A0A6C0JB15</accession>